<protein>
    <recommendedName>
        <fullName evidence="2">CTLH domain-containing protein</fullName>
    </recommendedName>
</protein>
<dbReference type="InterPro" id="IPR006595">
    <property type="entry name" value="CTLH_C"/>
</dbReference>
<dbReference type="GO" id="GO:0034657">
    <property type="term" value="C:GID complex"/>
    <property type="evidence" value="ECO:0007669"/>
    <property type="project" value="TreeGrafter"/>
</dbReference>
<dbReference type="PANTHER" id="PTHR12170:SF3">
    <property type="entry name" value="GH10162P"/>
    <property type="match status" value="1"/>
</dbReference>
<evidence type="ECO:0000259" key="2">
    <source>
        <dbReference type="PROSITE" id="PS50897"/>
    </source>
</evidence>
<dbReference type="PROSITE" id="PS50897">
    <property type="entry name" value="CTLH"/>
    <property type="match status" value="1"/>
</dbReference>
<dbReference type="STRING" id="1569628.A0A316V064"/>
<proteinExistence type="predicted"/>
<keyword evidence="4" id="KW-1185">Reference proteome</keyword>
<name>A0A316V064_9BASI</name>
<dbReference type="RefSeq" id="XP_025365559.1">
    <property type="nucleotide sequence ID" value="XM_025505277.1"/>
</dbReference>
<dbReference type="GO" id="GO:0043161">
    <property type="term" value="P:proteasome-mediated ubiquitin-dependent protein catabolic process"/>
    <property type="evidence" value="ECO:0007669"/>
    <property type="project" value="InterPro"/>
</dbReference>
<dbReference type="GO" id="GO:0004842">
    <property type="term" value="F:ubiquitin-protein transferase activity"/>
    <property type="evidence" value="ECO:0007669"/>
    <property type="project" value="InterPro"/>
</dbReference>
<feature type="region of interest" description="Disordered" evidence="1">
    <location>
        <begin position="19"/>
        <end position="54"/>
    </location>
</feature>
<accession>A0A316V064</accession>
<feature type="compositionally biased region" description="Low complexity" evidence="1">
    <location>
        <begin position="255"/>
        <end position="266"/>
    </location>
</feature>
<organism evidence="3 4">
    <name type="scientific">Jaminaea rosea</name>
    <dbReference type="NCBI Taxonomy" id="1569628"/>
    <lineage>
        <taxon>Eukaryota</taxon>
        <taxon>Fungi</taxon>
        <taxon>Dikarya</taxon>
        <taxon>Basidiomycota</taxon>
        <taxon>Ustilaginomycotina</taxon>
        <taxon>Exobasidiomycetes</taxon>
        <taxon>Microstromatales</taxon>
        <taxon>Microstromatales incertae sedis</taxon>
        <taxon>Jaminaea</taxon>
    </lineage>
</organism>
<dbReference type="Pfam" id="PF10607">
    <property type="entry name" value="CTLH"/>
    <property type="match status" value="1"/>
</dbReference>
<sequence length="419" mass="44577">MDAISKEVERVAAKVPTLYASGSSSSSSSASSSAKKSSKAKAASPSGSSSTAAVSESLDSLLSSLETMRSTIASDQSPPSAPVVAAETKALIAKSQKAIADRQKDVYNALSKLGKAYDKKFPTPVDGIADPALFMGAQAQEALEAVVLDHMLRMGEWQAAGELAKESSQSLPPSDVYRQLDSISQAIEAGNLQPAIAWAESNRAFLSRRSSTFEFALHRSQFIRLATGQASPSTAPASAGNGTAMALDPDGENVPSSSSGYATPSSMSPVEGAIQYGRTHMRSHVGDHLAEIQALFSFALFLPYIFRDDPDADAASHITHLAHLRDLVPPNYHHFLDPIQVHAPYLVPLFQVDFCAINKLAREAPLKTAVEVGTGGALMKIMKVRQVMKQRGNEWSQANELPVRPNSSRLATLLFPAKG</sequence>
<dbReference type="AlphaFoldDB" id="A0A316V064"/>
<evidence type="ECO:0000313" key="3">
    <source>
        <dbReference type="EMBL" id="PWN30947.1"/>
    </source>
</evidence>
<dbReference type="InterPro" id="IPR045098">
    <property type="entry name" value="Fyv10_fam"/>
</dbReference>
<dbReference type="Proteomes" id="UP000245884">
    <property type="component" value="Unassembled WGS sequence"/>
</dbReference>
<feature type="domain" description="CTLH" evidence="2">
    <location>
        <begin position="176"/>
        <end position="233"/>
    </location>
</feature>
<evidence type="ECO:0000256" key="1">
    <source>
        <dbReference type="SAM" id="MobiDB-lite"/>
    </source>
</evidence>
<gene>
    <name evidence="3" type="ORF">BDZ90DRAFT_229938</name>
</gene>
<dbReference type="GO" id="GO:0005737">
    <property type="term" value="C:cytoplasm"/>
    <property type="evidence" value="ECO:0007669"/>
    <property type="project" value="TreeGrafter"/>
</dbReference>
<feature type="compositionally biased region" description="Low complexity" evidence="1">
    <location>
        <begin position="20"/>
        <end position="54"/>
    </location>
</feature>
<dbReference type="SMART" id="SM00668">
    <property type="entry name" value="CTLH"/>
    <property type="match status" value="1"/>
</dbReference>
<dbReference type="GeneID" id="37027100"/>
<dbReference type="EMBL" id="KZ819662">
    <property type="protein sequence ID" value="PWN30947.1"/>
    <property type="molecule type" value="Genomic_DNA"/>
</dbReference>
<reference evidence="3 4" key="1">
    <citation type="journal article" date="2018" name="Mol. Biol. Evol.">
        <title>Broad Genomic Sampling Reveals a Smut Pathogenic Ancestry of the Fungal Clade Ustilaginomycotina.</title>
        <authorList>
            <person name="Kijpornyongpan T."/>
            <person name="Mondo S.J."/>
            <person name="Barry K."/>
            <person name="Sandor L."/>
            <person name="Lee J."/>
            <person name="Lipzen A."/>
            <person name="Pangilinan J."/>
            <person name="LaButti K."/>
            <person name="Hainaut M."/>
            <person name="Henrissat B."/>
            <person name="Grigoriev I.V."/>
            <person name="Spatafora J.W."/>
            <person name="Aime M.C."/>
        </authorList>
    </citation>
    <scope>NUCLEOTIDE SEQUENCE [LARGE SCALE GENOMIC DNA]</scope>
    <source>
        <strain evidence="3 4">MCA 5214</strain>
    </source>
</reference>
<dbReference type="PANTHER" id="PTHR12170">
    <property type="entry name" value="MACROPHAGE ERYTHROBLAST ATTACHER-RELATED"/>
    <property type="match status" value="1"/>
</dbReference>
<feature type="region of interest" description="Disordered" evidence="1">
    <location>
        <begin position="228"/>
        <end position="266"/>
    </location>
</feature>
<dbReference type="OrthoDB" id="1933281at2759"/>
<dbReference type="InterPro" id="IPR024964">
    <property type="entry name" value="CTLH/CRA"/>
</dbReference>
<evidence type="ECO:0000313" key="4">
    <source>
        <dbReference type="Proteomes" id="UP000245884"/>
    </source>
</evidence>
<dbReference type="GO" id="GO:0005634">
    <property type="term" value="C:nucleus"/>
    <property type="evidence" value="ECO:0007669"/>
    <property type="project" value="TreeGrafter"/>
</dbReference>